<dbReference type="EMBL" id="VIEB01000061">
    <property type="protein sequence ID" value="TQE09141.1"/>
    <property type="molecule type" value="Genomic_DNA"/>
</dbReference>
<organism evidence="2 3">
    <name type="scientific">Malus baccata</name>
    <name type="common">Siberian crab apple</name>
    <name type="synonym">Pyrus baccata</name>
    <dbReference type="NCBI Taxonomy" id="106549"/>
    <lineage>
        <taxon>Eukaryota</taxon>
        <taxon>Viridiplantae</taxon>
        <taxon>Streptophyta</taxon>
        <taxon>Embryophyta</taxon>
        <taxon>Tracheophyta</taxon>
        <taxon>Spermatophyta</taxon>
        <taxon>Magnoliopsida</taxon>
        <taxon>eudicotyledons</taxon>
        <taxon>Gunneridae</taxon>
        <taxon>Pentapetalae</taxon>
        <taxon>rosids</taxon>
        <taxon>fabids</taxon>
        <taxon>Rosales</taxon>
        <taxon>Rosaceae</taxon>
        <taxon>Amygdaloideae</taxon>
        <taxon>Maleae</taxon>
        <taxon>Malus</taxon>
    </lineage>
</organism>
<comment type="caution">
    <text evidence="2">The sequence shown here is derived from an EMBL/GenBank/DDBJ whole genome shotgun (WGS) entry which is preliminary data.</text>
</comment>
<dbReference type="Proteomes" id="UP000315295">
    <property type="component" value="Unassembled WGS sequence"/>
</dbReference>
<evidence type="ECO:0000313" key="3">
    <source>
        <dbReference type="Proteomes" id="UP000315295"/>
    </source>
</evidence>
<sequence>MRPVRLLRQLLKIYSSSQRRWTNCSGCALIFSRMEMELACQMKEEERLKEEAARLAQVAAKGKELVRMYFTAVAESLSDSSIKILEPLVELLQPFPQPP</sequence>
<dbReference type="AlphaFoldDB" id="A0A540NDN6"/>
<feature type="coiled-coil region" evidence="1">
    <location>
        <begin position="31"/>
        <end position="58"/>
    </location>
</feature>
<evidence type="ECO:0000256" key="1">
    <source>
        <dbReference type="SAM" id="Coils"/>
    </source>
</evidence>
<accession>A0A540NDN6</accession>
<evidence type="ECO:0000313" key="2">
    <source>
        <dbReference type="EMBL" id="TQE09141.1"/>
    </source>
</evidence>
<gene>
    <name evidence="2" type="ORF">C1H46_005294</name>
</gene>
<keyword evidence="1" id="KW-0175">Coiled coil</keyword>
<protein>
    <submittedName>
        <fullName evidence="2">Uncharacterized protein</fullName>
    </submittedName>
</protein>
<name>A0A540NDN6_MALBA</name>
<reference evidence="2 3" key="1">
    <citation type="journal article" date="2019" name="G3 (Bethesda)">
        <title>Sequencing of a Wild Apple (Malus baccata) Genome Unravels the Differences Between Cultivated and Wild Apple Species Regarding Disease Resistance and Cold Tolerance.</title>
        <authorList>
            <person name="Chen X."/>
        </authorList>
    </citation>
    <scope>NUCLEOTIDE SEQUENCE [LARGE SCALE GENOMIC DNA]</scope>
    <source>
        <strain evidence="3">cv. Shandingzi</strain>
        <tissue evidence="2">Leaves</tissue>
    </source>
</reference>
<keyword evidence="3" id="KW-1185">Reference proteome</keyword>
<proteinExistence type="predicted"/>